<dbReference type="AlphaFoldDB" id="A0A2G5PEY1"/>
<dbReference type="CDD" id="cd11614">
    <property type="entry name" value="SAF_CpaB_FlgA_like"/>
    <property type="match status" value="1"/>
</dbReference>
<feature type="domain" description="SAF" evidence="1">
    <location>
        <begin position="58"/>
        <end position="120"/>
    </location>
</feature>
<dbReference type="Gene3D" id="3.90.1210.10">
    <property type="entry name" value="Antifreeze-like/N-acetylneuraminic acid synthase C-terminal domain"/>
    <property type="match status" value="1"/>
</dbReference>
<dbReference type="STRING" id="85968.GCA_900073015_02304"/>
<protein>
    <submittedName>
        <fullName evidence="2">Flagellar biosynthesis protein FlgA</fullName>
    </submittedName>
</protein>
<name>A0A2G5PEY1_9MYCO</name>
<evidence type="ECO:0000313" key="3">
    <source>
        <dbReference type="Proteomes" id="UP000230551"/>
    </source>
</evidence>
<organism evidence="2 3">
    <name type="scientific">Mycolicibacterium brumae</name>
    <dbReference type="NCBI Taxonomy" id="85968"/>
    <lineage>
        <taxon>Bacteria</taxon>
        <taxon>Bacillati</taxon>
        <taxon>Actinomycetota</taxon>
        <taxon>Actinomycetes</taxon>
        <taxon>Mycobacteriales</taxon>
        <taxon>Mycobacteriaceae</taxon>
        <taxon>Mycolicibacterium</taxon>
    </lineage>
</organism>
<dbReference type="InterPro" id="IPR013974">
    <property type="entry name" value="SAF"/>
</dbReference>
<dbReference type="RefSeq" id="WP_090589153.1">
    <property type="nucleotide sequence ID" value="NZ_CP104302.1"/>
</dbReference>
<keyword evidence="2" id="KW-0969">Cilium</keyword>
<keyword evidence="2" id="KW-0966">Cell projection</keyword>
<dbReference type="Proteomes" id="UP000230551">
    <property type="component" value="Unassembled WGS sequence"/>
</dbReference>
<accession>A0A2G5PEY1</accession>
<dbReference type="SMART" id="SM00858">
    <property type="entry name" value="SAF"/>
    <property type="match status" value="1"/>
</dbReference>
<keyword evidence="3" id="KW-1185">Reference proteome</keyword>
<proteinExistence type="predicted"/>
<gene>
    <name evidence="2" type="ORF">CQY22_004345</name>
</gene>
<evidence type="ECO:0000259" key="1">
    <source>
        <dbReference type="SMART" id="SM00858"/>
    </source>
</evidence>
<dbReference type="OrthoDB" id="4808509at2"/>
<dbReference type="EMBL" id="PDCN02000003">
    <property type="protein sequence ID" value="PIB76878.1"/>
    <property type="molecule type" value="Genomic_DNA"/>
</dbReference>
<reference evidence="2 3" key="1">
    <citation type="journal article" date="2017" name="Infect. Genet. Evol.">
        <title>The new phylogeny of the genus Mycobacterium: The old and the news.</title>
        <authorList>
            <person name="Tortoli E."/>
            <person name="Fedrizzi T."/>
            <person name="Meehan C.J."/>
            <person name="Trovato A."/>
            <person name="Grottola A."/>
            <person name="Giacobazzi E."/>
            <person name="Serpini G.F."/>
            <person name="Tagliazucchi S."/>
            <person name="Fabio A."/>
            <person name="Bettua C."/>
            <person name="Bertorelli R."/>
            <person name="Frascaro F."/>
            <person name="De Sanctis V."/>
            <person name="Pecorari M."/>
            <person name="Jousson O."/>
            <person name="Segata N."/>
            <person name="Cirillo D.M."/>
        </authorList>
    </citation>
    <scope>NUCLEOTIDE SEQUENCE [LARGE SCALE GENOMIC DNA]</scope>
    <source>
        <strain evidence="2 3">CIP1034565</strain>
    </source>
</reference>
<keyword evidence="2" id="KW-0282">Flagellum</keyword>
<evidence type="ECO:0000313" key="2">
    <source>
        <dbReference type="EMBL" id="PIB76878.1"/>
    </source>
</evidence>
<comment type="caution">
    <text evidence="2">The sequence shown here is derived from an EMBL/GenBank/DDBJ whole genome shotgun (WGS) entry which is preliminary data.</text>
</comment>
<sequence length="218" mass="22331">MPDVPQLSTLNPSTLDRIRALLAPDWAHRIAARRSAAAGLAVLALVAALRPDPGLAPAPVLIATRDLPPGVPLAAGDVRVQSRPTATVPDGALSDPAGVLNATPAVGIRRGEILTDLRVLGSRLTETGDDPTLRVAPIRLADPAVVDVLRVGDLVDVLAAGEDSENAQLLASDALVVLIPPPRNGPADGRILLVALPATAAQRVAAVALTEAITVTLR</sequence>
<dbReference type="Pfam" id="PF08666">
    <property type="entry name" value="SAF"/>
    <property type="match status" value="1"/>
</dbReference>